<dbReference type="SUPFAM" id="SSF50978">
    <property type="entry name" value="WD40 repeat-like"/>
    <property type="match status" value="1"/>
</dbReference>
<comment type="caution">
    <text evidence="3">The sequence shown here is derived from an EMBL/GenBank/DDBJ whole genome shotgun (WGS) entry which is preliminary data.</text>
</comment>
<dbReference type="GeneID" id="98127506"/>
<reference evidence="3 4" key="1">
    <citation type="journal article" date="2024" name="Commun. Biol.">
        <title>Comparative genomic analysis of thermophilic fungi reveals convergent evolutionary adaptations and gene losses.</title>
        <authorList>
            <person name="Steindorff A.S."/>
            <person name="Aguilar-Pontes M.V."/>
            <person name="Robinson A.J."/>
            <person name="Andreopoulos B."/>
            <person name="LaButti K."/>
            <person name="Kuo A."/>
            <person name="Mondo S."/>
            <person name="Riley R."/>
            <person name="Otillar R."/>
            <person name="Haridas S."/>
            <person name="Lipzen A."/>
            <person name="Grimwood J."/>
            <person name="Schmutz J."/>
            <person name="Clum A."/>
            <person name="Reid I.D."/>
            <person name="Moisan M.C."/>
            <person name="Butler G."/>
            <person name="Nguyen T.T.M."/>
            <person name="Dewar K."/>
            <person name="Conant G."/>
            <person name="Drula E."/>
            <person name="Henrissat B."/>
            <person name="Hansel C."/>
            <person name="Singer S."/>
            <person name="Hutchinson M.I."/>
            <person name="de Vries R.P."/>
            <person name="Natvig D.O."/>
            <person name="Powell A.J."/>
            <person name="Tsang A."/>
            <person name="Grigoriev I.V."/>
        </authorList>
    </citation>
    <scope>NUCLEOTIDE SEQUENCE [LARGE SCALE GENOMIC DNA]</scope>
    <source>
        <strain evidence="3 4">ATCC 22073</strain>
    </source>
</reference>
<evidence type="ECO:0000256" key="1">
    <source>
        <dbReference type="ARBA" id="ARBA00022574"/>
    </source>
</evidence>
<dbReference type="PANTHER" id="PTHR22889">
    <property type="entry name" value="WD REPEAT-CONTAINING PROTEIN 89"/>
    <property type="match status" value="1"/>
</dbReference>
<evidence type="ECO:0000313" key="4">
    <source>
        <dbReference type="Proteomes" id="UP001600064"/>
    </source>
</evidence>
<evidence type="ECO:0000256" key="2">
    <source>
        <dbReference type="ARBA" id="ARBA00022737"/>
    </source>
</evidence>
<dbReference type="InterPro" id="IPR036322">
    <property type="entry name" value="WD40_repeat_dom_sf"/>
</dbReference>
<proteinExistence type="predicted"/>
<organism evidence="3 4">
    <name type="scientific">Remersonia thermophila</name>
    <dbReference type="NCBI Taxonomy" id="72144"/>
    <lineage>
        <taxon>Eukaryota</taxon>
        <taxon>Fungi</taxon>
        <taxon>Dikarya</taxon>
        <taxon>Ascomycota</taxon>
        <taxon>Pezizomycotina</taxon>
        <taxon>Sordariomycetes</taxon>
        <taxon>Sordariomycetidae</taxon>
        <taxon>Sordariales</taxon>
        <taxon>Sordariales incertae sedis</taxon>
        <taxon>Remersonia</taxon>
    </lineage>
</organism>
<dbReference type="PANTHER" id="PTHR22889:SF0">
    <property type="entry name" value="WD REPEAT-CONTAINING PROTEIN 89"/>
    <property type="match status" value="1"/>
</dbReference>
<keyword evidence="1" id="KW-0853">WD repeat</keyword>
<evidence type="ECO:0000313" key="3">
    <source>
        <dbReference type="EMBL" id="KAL2271247.1"/>
    </source>
</evidence>
<protein>
    <submittedName>
        <fullName evidence="3">Uncharacterized protein</fullName>
    </submittedName>
</protein>
<keyword evidence="2" id="KW-0677">Repeat</keyword>
<dbReference type="EMBL" id="JAZGUE010000001">
    <property type="protein sequence ID" value="KAL2271247.1"/>
    <property type="molecule type" value="Genomic_DNA"/>
</dbReference>
<keyword evidence="4" id="KW-1185">Reference proteome</keyword>
<sequence length="342" mass="35700">MYPLVTSDGYKYPGDETYVLDILPVALGLAATASDQTLSLFDPLRLSQGPIRKIVTDHGNLKAAKVLSGVNSVICTAGENGTVSVWDLRLNPTNARALQIGGNLPGLLALACSEEANTLAAGTELANHQASILIWDLRSPSAPKSQYHEVHSDDITELSFHPSAPHLLLSGSTDGLVNVTDTRVADEDEAVQATFNHGSVHRAGFLGAGGGAVPSDSLLLYAASHDEKFALYDAAENSGSGAPTLDLGDVRAALGCQYLAGVVAKVDGNGAVVGVGAQDQQMFQLIHLARGPGGWGLDKDTVVALPGAHGSELVRSFCFYDEQQVVFTGGEDGCVKAWRPGN</sequence>
<dbReference type="InterPro" id="IPR001680">
    <property type="entry name" value="WD40_rpt"/>
</dbReference>
<accession>A0ABR4DN84</accession>
<dbReference type="RefSeq" id="XP_070869971.1">
    <property type="nucleotide sequence ID" value="XM_071012862.1"/>
</dbReference>
<dbReference type="SMART" id="SM00320">
    <property type="entry name" value="WD40"/>
    <property type="match status" value="4"/>
</dbReference>
<name>A0ABR4DN84_9PEZI</name>
<dbReference type="Pfam" id="PF00400">
    <property type="entry name" value="WD40"/>
    <property type="match status" value="2"/>
</dbReference>
<dbReference type="Gene3D" id="2.130.10.10">
    <property type="entry name" value="YVTN repeat-like/Quinoprotein amine dehydrogenase"/>
    <property type="match status" value="1"/>
</dbReference>
<dbReference type="Proteomes" id="UP001600064">
    <property type="component" value="Unassembled WGS sequence"/>
</dbReference>
<dbReference type="InterPro" id="IPR039328">
    <property type="entry name" value="WDR89"/>
</dbReference>
<gene>
    <name evidence="3" type="ORF">VTJ83DRAFT_618</name>
</gene>
<dbReference type="InterPro" id="IPR015943">
    <property type="entry name" value="WD40/YVTN_repeat-like_dom_sf"/>
</dbReference>